<dbReference type="Proteomes" id="UP001149165">
    <property type="component" value="Unassembled WGS sequence"/>
</dbReference>
<organism evidence="1 2">
    <name type="scientific">Penicillium angulare</name>
    <dbReference type="NCBI Taxonomy" id="116970"/>
    <lineage>
        <taxon>Eukaryota</taxon>
        <taxon>Fungi</taxon>
        <taxon>Dikarya</taxon>
        <taxon>Ascomycota</taxon>
        <taxon>Pezizomycotina</taxon>
        <taxon>Eurotiomycetes</taxon>
        <taxon>Eurotiomycetidae</taxon>
        <taxon>Eurotiales</taxon>
        <taxon>Aspergillaceae</taxon>
        <taxon>Penicillium</taxon>
    </lineage>
</organism>
<protein>
    <submittedName>
        <fullName evidence="1">Uncharacterized protein</fullName>
    </submittedName>
</protein>
<dbReference type="Gene3D" id="3.40.50.300">
    <property type="entry name" value="P-loop containing nucleotide triphosphate hydrolases"/>
    <property type="match status" value="1"/>
</dbReference>
<name>A0A9W9FUA5_9EURO</name>
<dbReference type="InterPro" id="IPR027417">
    <property type="entry name" value="P-loop_NTPase"/>
</dbReference>
<evidence type="ECO:0000313" key="1">
    <source>
        <dbReference type="EMBL" id="KAJ5106482.1"/>
    </source>
</evidence>
<dbReference type="EMBL" id="JAPQKH010000003">
    <property type="protein sequence ID" value="KAJ5106482.1"/>
    <property type="molecule type" value="Genomic_DNA"/>
</dbReference>
<comment type="caution">
    <text evidence="1">The sequence shown here is derived from an EMBL/GenBank/DDBJ whole genome shotgun (WGS) entry which is preliminary data.</text>
</comment>
<reference evidence="1" key="2">
    <citation type="journal article" date="2023" name="IMA Fungus">
        <title>Comparative genomic study of the Penicillium genus elucidates a diverse pangenome and 15 lateral gene transfer events.</title>
        <authorList>
            <person name="Petersen C."/>
            <person name="Sorensen T."/>
            <person name="Nielsen M.R."/>
            <person name="Sondergaard T.E."/>
            <person name="Sorensen J.L."/>
            <person name="Fitzpatrick D.A."/>
            <person name="Frisvad J.C."/>
            <person name="Nielsen K.L."/>
        </authorList>
    </citation>
    <scope>NUCLEOTIDE SEQUENCE</scope>
    <source>
        <strain evidence="1">IBT 30069</strain>
    </source>
</reference>
<accession>A0A9W9FUA5</accession>
<dbReference type="OrthoDB" id="3598281at2759"/>
<proteinExistence type="predicted"/>
<gene>
    <name evidence="1" type="ORF">N7456_003157</name>
</gene>
<evidence type="ECO:0000313" key="2">
    <source>
        <dbReference type="Proteomes" id="UP001149165"/>
    </source>
</evidence>
<keyword evidence="2" id="KW-1185">Reference proteome</keyword>
<dbReference type="SUPFAM" id="SSF52540">
    <property type="entry name" value="P-loop containing nucleoside triphosphate hydrolases"/>
    <property type="match status" value="1"/>
</dbReference>
<reference evidence="1" key="1">
    <citation type="submission" date="2022-11" db="EMBL/GenBank/DDBJ databases">
        <authorList>
            <person name="Petersen C."/>
        </authorList>
    </citation>
    <scope>NUCLEOTIDE SEQUENCE</scope>
    <source>
        <strain evidence="1">IBT 30069</strain>
    </source>
</reference>
<sequence length="183" mass="19838">MDTQAADDIPDPSQGALSLMPFKKDIICSKDAALCQAIRIMLEAIQEMGVIIDQNPLRAASNTKTFFYPDSYTIGSVGDSGMGKSSVISSILGKKGIAHSQEKGTACTSVVTEFRKPKPGQGAAFLVEAKFARVQGVQEIFSDFKKLFESLLNRYLQETNAGTKNEYSISSQYIVIVSSILKP</sequence>
<dbReference type="AlphaFoldDB" id="A0A9W9FUA5"/>